<feature type="transmembrane region" description="Helical" evidence="10">
    <location>
        <begin position="180"/>
        <end position="199"/>
    </location>
</feature>
<feature type="transmembrane region" description="Helical" evidence="10">
    <location>
        <begin position="344"/>
        <end position="365"/>
    </location>
</feature>
<feature type="transmembrane region" description="Helical" evidence="10">
    <location>
        <begin position="436"/>
        <end position="456"/>
    </location>
</feature>
<dbReference type="HAMAP" id="MF_02078">
    <property type="entry name" value="MurJ_MviN"/>
    <property type="match status" value="1"/>
</dbReference>
<evidence type="ECO:0000256" key="6">
    <source>
        <dbReference type="ARBA" id="ARBA00022989"/>
    </source>
</evidence>
<dbReference type="GO" id="GO:0008360">
    <property type="term" value="P:regulation of cell shape"/>
    <property type="evidence" value="ECO:0007669"/>
    <property type="project" value="UniProtKB-UniRule"/>
</dbReference>
<feature type="transmembrane region" description="Helical" evidence="10">
    <location>
        <begin position="462"/>
        <end position="485"/>
    </location>
</feature>
<evidence type="ECO:0000256" key="2">
    <source>
        <dbReference type="ARBA" id="ARBA00022475"/>
    </source>
</evidence>
<dbReference type="AlphaFoldDB" id="A0A146JBG4"/>
<reference evidence="12" key="1">
    <citation type="journal article" date="2016" name="Microbes Environ.">
        <title>In Situ Gene Expression Responsible for Sulfide Oxidation and CO2 Fixation of an Uncultured Large Sausage-Shaped Aquificae Bacterium in a Sulfidic Hot Spring.</title>
        <authorList>
            <person name="Tamazawa S."/>
            <person name="Yamamoto K."/>
            <person name="Takasaki K."/>
            <person name="Mitani Y."/>
            <person name="Hanada S."/>
            <person name="Kamagata Y."/>
            <person name="Tamaki H."/>
        </authorList>
    </citation>
    <scope>NUCLEOTIDE SEQUENCE</scope>
</reference>
<dbReference type="PIRSF" id="PIRSF002869">
    <property type="entry name" value="MviN"/>
    <property type="match status" value="1"/>
</dbReference>
<dbReference type="CDD" id="cd13123">
    <property type="entry name" value="MATE_MurJ_like"/>
    <property type="match status" value="1"/>
</dbReference>
<dbReference type="GO" id="GO:0071555">
    <property type="term" value="P:cell wall organization"/>
    <property type="evidence" value="ECO:0007669"/>
    <property type="project" value="UniProtKB-UniRule"/>
</dbReference>
<dbReference type="InterPro" id="IPR051050">
    <property type="entry name" value="Lipid_II_flippase_MurJ/MviN"/>
</dbReference>
<feature type="transmembrane region" description="Helical" evidence="10">
    <location>
        <begin position="267"/>
        <end position="286"/>
    </location>
</feature>
<dbReference type="GO" id="GO:0005886">
    <property type="term" value="C:plasma membrane"/>
    <property type="evidence" value="ECO:0007669"/>
    <property type="project" value="UniProtKB-SubCell"/>
</dbReference>
<comment type="subcellular location">
    <subcellularLocation>
        <location evidence="1 10">Cell membrane</location>
        <topology evidence="1 10">Multi-pass membrane protein</topology>
    </subcellularLocation>
</comment>
<dbReference type="UniPathway" id="UPA00219"/>
<dbReference type="Pfam" id="PF03023">
    <property type="entry name" value="MurJ"/>
    <property type="match status" value="1"/>
</dbReference>
<dbReference type="NCBIfam" id="TIGR01695">
    <property type="entry name" value="murJ_mviN"/>
    <property type="match status" value="1"/>
</dbReference>
<dbReference type="InterPro" id="IPR004268">
    <property type="entry name" value="MurJ"/>
</dbReference>
<comment type="pathway">
    <text evidence="10">Cell wall biogenesis; peptidoglycan biosynthesis.</text>
</comment>
<evidence type="ECO:0000256" key="7">
    <source>
        <dbReference type="ARBA" id="ARBA00023136"/>
    </source>
</evidence>
<keyword evidence="5 10" id="KW-0573">Peptidoglycan synthesis</keyword>
<feature type="transmembrane region" description="Helical" evidence="10">
    <location>
        <begin position="377"/>
        <end position="399"/>
    </location>
</feature>
<organism evidence="12">
    <name type="scientific">uncultured Aquificaceae bacterium</name>
    <dbReference type="NCBI Taxonomy" id="374108"/>
    <lineage>
        <taxon>Bacteria</taxon>
        <taxon>Pseudomonadati</taxon>
        <taxon>Aquificota</taxon>
        <taxon>Aquificia</taxon>
        <taxon>Aquificales</taxon>
        <taxon>Aquificaceae</taxon>
        <taxon>environmental samples</taxon>
    </lineage>
</organism>
<keyword evidence="3 10" id="KW-0812">Transmembrane</keyword>
<dbReference type="GO" id="GO:0009252">
    <property type="term" value="P:peptidoglycan biosynthetic process"/>
    <property type="evidence" value="ECO:0007669"/>
    <property type="project" value="UniProtKB-UniRule"/>
</dbReference>
<name>A0A146JBG4_9AQUI</name>
<evidence type="ECO:0000256" key="5">
    <source>
        <dbReference type="ARBA" id="ARBA00022984"/>
    </source>
</evidence>
<dbReference type="PANTHER" id="PTHR47019:SF1">
    <property type="entry name" value="LIPID II FLIPPASE MURJ"/>
    <property type="match status" value="1"/>
</dbReference>
<feature type="transmembrane region" description="Helical" evidence="10">
    <location>
        <begin position="405"/>
        <end position="424"/>
    </location>
</feature>
<comment type="function">
    <text evidence="8 10 11">Involved in peptidoglycan biosynthesis. Transports lipid-linked peptidoglycan precursors from the inner to the outer leaflet of the cytoplasmic membrane.</text>
</comment>
<keyword evidence="10 11" id="KW-0961">Cell wall biogenesis/degradation</keyword>
<evidence type="ECO:0000256" key="9">
    <source>
        <dbReference type="ARBA" id="ARBA00061532"/>
    </source>
</evidence>
<keyword evidence="2 10" id="KW-1003">Cell membrane</keyword>
<comment type="similarity">
    <text evidence="9 10 11">Belongs to the MurJ/MviN family.</text>
</comment>
<keyword evidence="10 11" id="KW-0813">Transport</keyword>
<dbReference type="PANTHER" id="PTHR47019">
    <property type="entry name" value="LIPID II FLIPPASE MURJ"/>
    <property type="match status" value="1"/>
</dbReference>
<accession>A0A146JBG4</accession>
<protein>
    <recommendedName>
        <fullName evidence="10">Probable lipid II flippase MurJ</fullName>
    </recommendedName>
</protein>
<evidence type="ECO:0000313" key="12">
    <source>
        <dbReference type="EMBL" id="BAU79804.1"/>
    </source>
</evidence>
<dbReference type="GO" id="GO:0015648">
    <property type="term" value="F:lipid-linked peptidoglycan transporter activity"/>
    <property type="evidence" value="ECO:0007669"/>
    <property type="project" value="UniProtKB-UniRule"/>
</dbReference>
<feature type="transmembrane region" description="Helical" evidence="10">
    <location>
        <begin position="242"/>
        <end position="261"/>
    </location>
</feature>
<keyword evidence="6 10" id="KW-1133">Transmembrane helix</keyword>
<feature type="transmembrane region" description="Helical" evidence="10">
    <location>
        <begin position="128"/>
        <end position="148"/>
    </location>
</feature>
<evidence type="ECO:0000256" key="11">
    <source>
        <dbReference type="PIRNR" id="PIRNR002869"/>
    </source>
</evidence>
<dbReference type="GO" id="GO:0034204">
    <property type="term" value="P:lipid translocation"/>
    <property type="evidence" value="ECO:0007669"/>
    <property type="project" value="TreeGrafter"/>
</dbReference>
<feature type="transmembrane region" description="Helical" evidence="10">
    <location>
        <begin position="87"/>
        <end position="108"/>
    </location>
</feature>
<dbReference type="EMBL" id="LC145147">
    <property type="protein sequence ID" value="BAU79804.1"/>
    <property type="molecule type" value="Genomic_DNA"/>
</dbReference>
<evidence type="ECO:0000256" key="4">
    <source>
        <dbReference type="ARBA" id="ARBA00022960"/>
    </source>
</evidence>
<proteinExistence type="inferred from homology"/>
<feature type="transmembrane region" description="Helical" evidence="10">
    <location>
        <begin position="306"/>
        <end position="324"/>
    </location>
</feature>
<gene>
    <name evidence="10" type="primary">murJ</name>
</gene>
<keyword evidence="4 10" id="KW-0133">Cell shape</keyword>
<evidence type="ECO:0000256" key="8">
    <source>
        <dbReference type="ARBA" id="ARBA00060041"/>
    </source>
</evidence>
<dbReference type="PRINTS" id="PR01806">
    <property type="entry name" value="VIRFACTRMVIN"/>
</dbReference>
<evidence type="ECO:0000256" key="1">
    <source>
        <dbReference type="ARBA" id="ARBA00004651"/>
    </source>
</evidence>
<evidence type="ECO:0000256" key="3">
    <source>
        <dbReference type="ARBA" id="ARBA00022692"/>
    </source>
</evidence>
<evidence type="ECO:0000256" key="10">
    <source>
        <dbReference type="HAMAP-Rule" id="MF_02078"/>
    </source>
</evidence>
<keyword evidence="7 10" id="KW-0472">Membrane</keyword>
<feature type="transmembrane region" description="Helical" evidence="10">
    <location>
        <begin position="155"/>
        <end position="174"/>
    </location>
</feature>
<sequence>MNFVKNTVIFSIATFISRILGYIRDAVVAHYFGANQLTDAFYIAWRLPNTLRQLVAEGSFSAAFIPIYTQEYQKSPQNAKEYAASLFSYYTIVLSSITVFVVLFAEGFVRIIAPGFSERGNLQLTAELVRIVFPYLILIGWTSFFMALLNTKDRFFIPGVAPALLNLSFIFSSVLFSSYIGIYALAVGALLGGFLQFLLQIPQAYKEGLIFKPTLKKHPQINITLKKVLPAFASFGVSQFSFVIDTILASFLYAGAISYLYYGNRIFQLPLGLFIIGLGNALLVSLSKHYSEKNLQAFSKDLTLSFKMSIIVSLPAMAGMVFLGKEIIDVLLVRGAFTLNDAILTYYALVGYAVGLLGYAFTRPFKSAFFAMGDTKTPLFSTVIGLISSILLALLFTFIFKWEVFGLALASSLGAYINSLYLYFKCTYQIDLKGISISFLKSFLSTMAMVLVIEIIKVFSIGIFFTVFGGIILGSFVYILSNLILKEDSTTLFLNLVKKKLGRI</sequence>